<proteinExistence type="predicted"/>
<organism evidence="1 2">
    <name type="scientific">Xanthomonas citri pv. citri</name>
    <dbReference type="NCBI Taxonomy" id="611301"/>
    <lineage>
        <taxon>Bacteria</taxon>
        <taxon>Pseudomonadati</taxon>
        <taxon>Pseudomonadota</taxon>
        <taxon>Gammaproteobacteria</taxon>
        <taxon>Lysobacterales</taxon>
        <taxon>Lysobacteraceae</taxon>
        <taxon>Xanthomonas</taxon>
    </lineage>
</organism>
<comment type="caution">
    <text evidence="1">The sequence shown here is derived from an EMBL/GenBank/DDBJ whole genome shotgun (WGS) entry which is preliminary data.</text>
</comment>
<evidence type="ECO:0000313" key="2">
    <source>
        <dbReference type="Proteomes" id="UP000052230"/>
    </source>
</evidence>
<dbReference type="AlphaFoldDB" id="A0A0U5F8I6"/>
<dbReference type="Proteomes" id="UP000052230">
    <property type="component" value="Unassembled WGS sequence"/>
</dbReference>
<dbReference type="EMBL" id="CCXZ01000015">
    <property type="protein sequence ID" value="CEG14522.1"/>
    <property type="molecule type" value="Genomic_DNA"/>
</dbReference>
<evidence type="ECO:0000313" key="1">
    <source>
        <dbReference type="EMBL" id="CEG14522.1"/>
    </source>
</evidence>
<accession>A0A0U5F8I6</accession>
<name>A0A0U5F8I6_XANCI</name>
<keyword evidence="2" id="KW-1185">Reference proteome</keyword>
<gene>
    <name evidence="1" type="ORF">XAC3562_1110002</name>
</gene>
<protein>
    <submittedName>
        <fullName evidence="1">Uncharacterized protein</fullName>
    </submittedName>
</protein>
<sequence>MEHGQIAHHGTRTEVVLSQPLDPFNASAPRRFVASCKSGSKVFTTGLNWHQSDEHLN</sequence>
<reference evidence="1 2" key="1">
    <citation type="submission" date="2014-09" db="EMBL/GenBank/DDBJ databases">
        <authorList>
            <person name="Regsiter A."/>
        </authorList>
    </citation>
    <scope>NUCLEOTIDE SEQUENCE [LARGE SCALE GENOMIC DNA]</scope>
</reference>